<proteinExistence type="predicted"/>
<name>A0A645GNY7_9ZZZZ</name>
<keyword evidence="1" id="KW-1133">Transmembrane helix</keyword>
<evidence type="ECO:0000313" key="2">
    <source>
        <dbReference type="EMBL" id="MPN27896.1"/>
    </source>
</evidence>
<sequence>MLSEEKNVITLINTNNIFYPFITAIIFMIFVVNLISSFSIQFPPSANVNAITITFGTNVNVCS</sequence>
<organism evidence="2">
    <name type="scientific">bioreactor metagenome</name>
    <dbReference type="NCBI Taxonomy" id="1076179"/>
    <lineage>
        <taxon>unclassified sequences</taxon>
        <taxon>metagenomes</taxon>
        <taxon>ecological metagenomes</taxon>
    </lineage>
</organism>
<reference evidence="2" key="1">
    <citation type="submission" date="2019-08" db="EMBL/GenBank/DDBJ databases">
        <authorList>
            <person name="Kucharzyk K."/>
            <person name="Murdoch R.W."/>
            <person name="Higgins S."/>
            <person name="Loffler F."/>
        </authorList>
    </citation>
    <scope>NUCLEOTIDE SEQUENCE</scope>
</reference>
<keyword evidence="1" id="KW-0472">Membrane</keyword>
<dbReference type="EMBL" id="VSSQ01077947">
    <property type="protein sequence ID" value="MPN27896.1"/>
    <property type="molecule type" value="Genomic_DNA"/>
</dbReference>
<accession>A0A645GNY7</accession>
<comment type="caution">
    <text evidence="2">The sequence shown here is derived from an EMBL/GenBank/DDBJ whole genome shotgun (WGS) entry which is preliminary data.</text>
</comment>
<dbReference type="AlphaFoldDB" id="A0A645GNY7"/>
<evidence type="ECO:0000256" key="1">
    <source>
        <dbReference type="SAM" id="Phobius"/>
    </source>
</evidence>
<keyword evidence="1" id="KW-0812">Transmembrane</keyword>
<gene>
    <name evidence="2" type="ORF">SDC9_175330</name>
</gene>
<protein>
    <submittedName>
        <fullName evidence="2">Uncharacterized protein</fullName>
    </submittedName>
</protein>
<feature type="transmembrane region" description="Helical" evidence="1">
    <location>
        <begin position="17"/>
        <end position="35"/>
    </location>
</feature>